<dbReference type="RefSeq" id="XP_056582232.1">
    <property type="nucleotide sequence ID" value="XM_056718097.1"/>
</dbReference>
<dbReference type="GeneID" id="81457280"/>
<dbReference type="Proteomes" id="UP001147752">
    <property type="component" value="Unassembled WGS sequence"/>
</dbReference>
<keyword evidence="4" id="KW-1185">Reference proteome</keyword>
<dbReference type="OrthoDB" id="4388755at2759"/>
<evidence type="ECO:0000259" key="2">
    <source>
        <dbReference type="PROSITE" id="PS50948"/>
    </source>
</evidence>
<dbReference type="Pfam" id="PF14295">
    <property type="entry name" value="PAN_4"/>
    <property type="match status" value="2"/>
</dbReference>
<evidence type="ECO:0000313" key="4">
    <source>
        <dbReference type="Proteomes" id="UP001147752"/>
    </source>
</evidence>
<dbReference type="Gene3D" id="3.50.4.10">
    <property type="entry name" value="Hepatocyte Growth Factor"/>
    <property type="match status" value="1"/>
</dbReference>
<accession>A0A9W9SPV8</accession>
<comment type="caution">
    <text evidence="3">The sequence shown here is derived from an EMBL/GenBank/DDBJ whole genome shotgun (WGS) entry which is preliminary data.</text>
</comment>
<proteinExistence type="predicted"/>
<dbReference type="AlphaFoldDB" id="A0A9W9SPV8"/>
<dbReference type="EMBL" id="JAPZBT010000001">
    <property type="protein sequence ID" value="KAJ5382456.1"/>
    <property type="molecule type" value="Genomic_DNA"/>
</dbReference>
<feature type="domain" description="Apple" evidence="2">
    <location>
        <begin position="161"/>
        <end position="247"/>
    </location>
</feature>
<gene>
    <name evidence="3" type="ORF">N7517_000367</name>
</gene>
<feature type="signal peptide" evidence="1">
    <location>
        <begin position="1"/>
        <end position="21"/>
    </location>
</feature>
<reference evidence="3" key="2">
    <citation type="journal article" date="2023" name="IMA Fungus">
        <title>Comparative genomic study of the Penicillium genus elucidates a diverse pangenome and 15 lateral gene transfer events.</title>
        <authorList>
            <person name="Petersen C."/>
            <person name="Sorensen T."/>
            <person name="Nielsen M.R."/>
            <person name="Sondergaard T.E."/>
            <person name="Sorensen J.L."/>
            <person name="Fitzpatrick D.A."/>
            <person name="Frisvad J.C."/>
            <person name="Nielsen K.L."/>
        </authorList>
    </citation>
    <scope>NUCLEOTIDE SEQUENCE</scope>
    <source>
        <strain evidence="3">IBT 3081</strain>
    </source>
</reference>
<protein>
    <recommendedName>
        <fullName evidence="2">Apple domain-containing protein</fullName>
    </recommendedName>
</protein>
<reference evidence="3" key="1">
    <citation type="submission" date="2022-12" db="EMBL/GenBank/DDBJ databases">
        <authorList>
            <person name="Petersen C."/>
        </authorList>
    </citation>
    <scope>NUCLEOTIDE SEQUENCE</scope>
    <source>
        <strain evidence="3">IBT 3081</strain>
    </source>
</reference>
<evidence type="ECO:0000256" key="1">
    <source>
        <dbReference type="SAM" id="SignalP"/>
    </source>
</evidence>
<feature type="chain" id="PRO_5040896713" description="Apple domain-containing protein" evidence="1">
    <location>
        <begin position="22"/>
        <end position="402"/>
    </location>
</feature>
<sequence>MGFLKLSTNALVLLNLYLAQAIDARTCDGTQVTTLKTNQVVIKGVPQCPQNDGDIIETSDGGYYTFQCCMHESKGSSLIKNVQTTGYDDCINQCTLTDSCKAFRYVFGDNGDEKAGDCKLYGSGTFSDGKCGNTLHDWAYLTDPPVIEIPESVRAACSTECPDADGQIYTAKNKQVFHLDCQKRHGTAWFHKLDSNSLKECTDSCASFIGCQSVDYHKRTKKCYLGKRTSKPTLDASGWATAYSIGCSGACTEDSCGSSCGSTAPPVNITPTPEQEQEPIVPESPPPAIITPEPEQDPEPIVPANPAPAPAPKEVNCNDDNNSQVDLDGTKYEIRCDKQYRDNSRYVASGISYTECLKLCSADSTCNSVDYWDPSGGQSCYLFSGTGEPAHSTNMNWAAFKV</sequence>
<keyword evidence="1" id="KW-0732">Signal</keyword>
<dbReference type="Pfam" id="PF00024">
    <property type="entry name" value="PAN_1"/>
    <property type="match status" value="1"/>
</dbReference>
<dbReference type="InterPro" id="IPR003609">
    <property type="entry name" value="Pan_app"/>
</dbReference>
<organism evidence="3 4">
    <name type="scientific">Penicillium concentricum</name>
    <dbReference type="NCBI Taxonomy" id="293559"/>
    <lineage>
        <taxon>Eukaryota</taxon>
        <taxon>Fungi</taxon>
        <taxon>Dikarya</taxon>
        <taxon>Ascomycota</taxon>
        <taxon>Pezizomycotina</taxon>
        <taxon>Eurotiomycetes</taxon>
        <taxon>Eurotiomycetidae</taxon>
        <taxon>Eurotiales</taxon>
        <taxon>Aspergillaceae</taxon>
        <taxon>Penicillium</taxon>
    </lineage>
</organism>
<name>A0A9W9SPV8_9EURO</name>
<feature type="domain" description="Apple" evidence="2">
    <location>
        <begin position="317"/>
        <end position="402"/>
    </location>
</feature>
<dbReference type="PROSITE" id="PS50948">
    <property type="entry name" value="PAN"/>
    <property type="match status" value="2"/>
</dbReference>
<evidence type="ECO:0000313" key="3">
    <source>
        <dbReference type="EMBL" id="KAJ5382456.1"/>
    </source>
</evidence>